<comment type="similarity">
    <text evidence="2 9">Belongs to the SLX4 family.</text>
</comment>
<dbReference type="InterPro" id="IPR027784">
    <property type="entry name" value="Slx4_ascomycetes"/>
</dbReference>
<feature type="compositionally biased region" description="Polar residues" evidence="10">
    <location>
        <begin position="751"/>
        <end position="764"/>
    </location>
</feature>
<feature type="compositionally biased region" description="Polar residues" evidence="10">
    <location>
        <begin position="796"/>
        <end position="805"/>
    </location>
</feature>
<keyword evidence="6 9" id="KW-0234">DNA repair</keyword>
<feature type="region of interest" description="Disordered" evidence="10">
    <location>
        <begin position="319"/>
        <end position="357"/>
    </location>
</feature>
<feature type="compositionally biased region" description="Basic residues" evidence="10">
    <location>
        <begin position="336"/>
        <end position="350"/>
    </location>
</feature>
<feature type="compositionally biased region" description="Polar residues" evidence="10">
    <location>
        <begin position="319"/>
        <end position="332"/>
    </location>
</feature>
<dbReference type="Pfam" id="PF09494">
    <property type="entry name" value="Slx4"/>
    <property type="match status" value="1"/>
</dbReference>
<accession>A0AAN6EY65</accession>
<dbReference type="EMBL" id="JAJGCB010000005">
    <property type="protein sequence ID" value="KAJ8992516.1"/>
    <property type="molecule type" value="Genomic_DNA"/>
</dbReference>
<evidence type="ECO:0000256" key="7">
    <source>
        <dbReference type="ARBA" id="ARBA00023242"/>
    </source>
</evidence>
<feature type="compositionally biased region" description="Basic and acidic residues" evidence="10">
    <location>
        <begin position="155"/>
        <end position="166"/>
    </location>
</feature>
<keyword evidence="11" id="KW-0540">Nuclease</keyword>
<comment type="function">
    <text evidence="9">Regulatory subunit of the SLX1-SLX4 structure-specific endonuclease that resolves DNA secondary structures generated during DNA repair and recombination. Has endonuclease activity towards branched DNA substrates, introducing single-strand cuts in duplex DNA close to junctions with ss-DNA.</text>
</comment>
<feature type="region of interest" description="Disordered" evidence="10">
    <location>
        <begin position="1"/>
        <end position="58"/>
    </location>
</feature>
<feature type="compositionally biased region" description="Polar residues" evidence="10">
    <location>
        <begin position="519"/>
        <end position="533"/>
    </location>
</feature>
<name>A0AAN6EY65_EXODE</name>
<dbReference type="GO" id="GO:0006260">
    <property type="term" value="P:DNA replication"/>
    <property type="evidence" value="ECO:0007669"/>
    <property type="project" value="InterPro"/>
</dbReference>
<dbReference type="GO" id="GO:0017108">
    <property type="term" value="F:5'-flap endonuclease activity"/>
    <property type="evidence" value="ECO:0007669"/>
    <property type="project" value="InterPro"/>
</dbReference>
<dbReference type="HAMAP" id="MF_03110">
    <property type="entry name" value="Endonuc_su_Slx4"/>
    <property type="match status" value="1"/>
</dbReference>
<dbReference type="InterPro" id="IPR018574">
    <property type="entry name" value="Structure-sp_endonuc_su_Slx4"/>
</dbReference>
<keyword evidence="3 9" id="KW-0597">Phosphoprotein</keyword>
<protein>
    <recommendedName>
        <fullName evidence="8 9">Structure-specific endonuclease subunit SLX4</fullName>
    </recommendedName>
</protein>
<evidence type="ECO:0000256" key="2">
    <source>
        <dbReference type="ARBA" id="ARBA00006661"/>
    </source>
</evidence>
<evidence type="ECO:0000313" key="11">
    <source>
        <dbReference type="EMBL" id="KAJ8992516.1"/>
    </source>
</evidence>
<comment type="subunit">
    <text evidence="9">Forms a heterodimer with SLX1.</text>
</comment>
<feature type="compositionally biased region" description="Basic and acidic residues" evidence="10">
    <location>
        <begin position="651"/>
        <end position="689"/>
    </location>
</feature>
<reference evidence="11" key="1">
    <citation type="submission" date="2023-01" db="EMBL/GenBank/DDBJ databases">
        <title>Exophiala dermititidis isolated from Cystic Fibrosis Patient.</title>
        <authorList>
            <person name="Kurbessoian T."/>
            <person name="Crocker A."/>
            <person name="Murante D."/>
            <person name="Hogan D.A."/>
            <person name="Stajich J.E."/>
        </authorList>
    </citation>
    <scope>NUCLEOTIDE SEQUENCE</scope>
    <source>
        <strain evidence="11">Ex8</strain>
    </source>
</reference>
<evidence type="ECO:0000313" key="12">
    <source>
        <dbReference type="Proteomes" id="UP001161757"/>
    </source>
</evidence>
<evidence type="ECO:0000256" key="5">
    <source>
        <dbReference type="ARBA" id="ARBA00023172"/>
    </source>
</evidence>
<evidence type="ECO:0000256" key="3">
    <source>
        <dbReference type="ARBA" id="ARBA00022553"/>
    </source>
</evidence>
<evidence type="ECO:0000256" key="1">
    <source>
        <dbReference type="ARBA" id="ARBA00004123"/>
    </source>
</evidence>
<comment type="subcellular location">
    <subcellularLocation>
        <location evidence="1 9">Nucleus</location>
    </subcellularLocation>
</comment>
<dbReference type="CDD" id="cd22999">
    <property type="entry name" value="SAP_SLX4"/>
    <property type="match status" value="1"/>
</dbReference>
<evidence type="ECO:0000256" key="8">
    <source>
        <dbReference type="ARBA" id="ARBA00029496"/>
    </source>
</evidence>
<proteinExistence type="inferred from homology"/>
<keyword evidence="11" id="KW-0255">Endonuclease</keyword>
<feature type="compositionally biased region" description="Basic and acidic residues" evidence="10">
    <location>
        <begin position="106"/>
        <end position="117"/>
    </location>
</feature>
<feature type="region of interest" description="Disordered" evidence="10">
    <location>
        <begin position="630"/>
        <end position="894"/>
    </location>
</feature>
<gene>
    <name evidence="9 11" type="primary">SLX4</name>
    <name evidence="11" type="ORF">HRR80_003615</name>
</gene>
<dbReference type="Proteomes" id="UP001161757">
    <property type="component" value="Unassembled WGS sequence"/>
</dbReference>
<feature type="compositionally biased region" description="Polar residues" evidence="10">
    <location>
        <begin position="923"/>
        <end position="943"/>
    </location>
</feature>
<organism evidence="11 12">
    <name type="scientific">Exophiala dermatitidis</name>
    <name type="common">Black yeast-like fungus</name>
    <name type="synonym">Wangiella dermatitidis</name>
    <dbReference type="NCBI Taxonomy" id="5970"/>
    <lineage>
        <taxon>Eukaryota</taxon>
        <taxon>Fungi</taxon>
        <taxon>Dikarya</taxon>
        <taxon>Ascomycota</taxon>
        <taxon>Pezizomycotina</taxon>
        <taxon>Eurotiomycetes</taxon>
        <taxon>Chaetothyriomycetidae</taxon>
        <taxon>Chaetothyriales</taxon>
        <taxon>Herpotrichiellaceae</taxon>
        <taxon>Exophiala</taxon>
    </lineage>
</organism>
<keyword evidence="4 9" id="KW-0227">DNA damage</keyword>
<dbReference type="AlphaFoldDB" id="A0AAN6EY65"/>
<dbReference type="GO" id="GO:0006310">
    <property type="term" value="P:DNA recombination"/>
    <property type="evidence" value="ECO:0007669"/>
    <property type="project" value="UniProtKB-UniRule"/>
</dbReference>
<evidence type="ECO:0000256" key="4">
    <source>
        <dbReference type="ARBA" id="ARBA00022763"/>
    </source>
</evidence>
<keyword evidence="11" id="KW-0378">Hydrolase</keyword>
<evidence type="ECO:0000256" key="9">
    <source>
        <dbReference type="HAMAP-Rule" id="MF_03110"/>
    </source>
</evidence>
<comment type="PTM">
    <text evidence="9">Phosphorylated in response to DNA damage.</text>
</comment>
<dbReference type="GO" id="GO:0006281">
    <property type="term" value="P:DNA repair"/>
    <property type="evidence" value="ECO:0007669"/>
    <property type="project" value="UniProtKB-UniRule"/>
</dbReference>
<comment type="caution">
    <text evidence="11">The sequence shown here is derived from an EMBL/GenBank/DDBJ whole genome shotgun (WGS) entry which is preliminary data.</text>
</comment>
<feature type="compositionally biased region" description="Acidic residues" evidence="10">
    <location>
        <begin position="712"/>
        <end position="723"/>
    </location>
</feature>
<dbReference type="GO" id="GO:0033557">
    <property type="term" value="C:Slx1-Slx4 complex"/>
    <property type="evidence" value="ECO:0007669"/>
    <property type="project" value="UniProtKB-UniRule"/>
</dbReference>
<feature type="region of interest" description="Disordered" evidence="10">
    <location>
        <begin position="911"/>
        <end position="948"/>
    </location>
</feature>
<feature type="region of interest" description="Disordered" evidence="10">
    <location>
        <begin position="254"/>
        <end position="303"/>
    </location>
</feature>
<feature type="region of interest" description="Disordered" evidence="10">
    <location>
        <begin position="74"/>
        <end position="166"/>
    </location>
</feature>
<sequence>MSAIVLLSSSPPQTFARSPTPVDCSSPLPSPGGILRDATQGSKRFKSASKSRNGFSNGFSTARSLLATKTGAENIPLRSPGKERFKTGSPIASQHRGGTGSPRGRFISEKVDGRPDENSGCFPPSQPQPQMVANDQECPPHADIFDFPDSTPPEKLSRVEEPRHMDDSPLHLEKAIPRRLDWTPVKPSGKASTNTNEAVDHAASFSKSLLEDFTYAESKCPETNKLTTKLDVNGEPMKRRRIDFVVTANSLRETVPMLPPPNNNQGKKGEMKGSKRRSKSPTKKMLTITGLATSNYGQDHGKSDRKVAPMLEYLTSTQFGAESEAGSATEQQAKPKPGRKKASANKKAPARSRLVSPTSAMKAIESQEALFGSASQLARDESPTLLRDTLEALKNSECFLSSDPISPQRTQPISIESTSPYQCRGTSRFVKKKNLWSAAGRDEDNALLQVDTVDLVDSPAVRLALAGKDVLLQPAEPVLPKACDGLREWHAHVSDTPLIRKAGSLVDIDDIVTPAGGRSTVSPSKIQMRSYHTSRPLEPEARATEPSKSEARPAEDVAPSPAPSKPVPVKPCYAGFSTHELQKQISAYGFKPVKKREKMIELLDRCWDDKHGIAPQEENREAMTHGDFLSKVHDVSARPVPKVKKPRGKRKSETSGEPKPAKEPKKRKNAEPKSKRLSTEAAEVKKDTEAPAEQAKKAVRKRTSKKALSEEVVMDVDDIDADKEVDGGLDGGTVVGESAKPAATPFDSKTKPSLKQAPTPQANKPATPPPTLPPISFSSSPPAPVTGLQSGALGSLVQTASYSNHPPTEVTPPEETDKRPSSAGSLPAPGGPKTTLRKRKAATNSDPDPEPETKPKPRTNAKTKAKAKSKTDPATVRESPCTTSLTPDHTPPAALPDIQAQIHAAIHFRPQPQFQPQPQPPQDSQRTESGATQPKGETNSSSKAKTKACLSATARVPTWREKILMYDPIVLEDLTAWLNTQGFAAIGEDREVSALEVREWCEMNGVCCLWKGGWRGNKNKE</sequence>
<keyword evidence="7 9" id="KW-0539">Nucleus</keyword>
<feature type="compositionally biased region" description="Polar residues" evidence="10">
    <location>
        <begin position="7"/>
        <end position="17"/>
    </location>
</feature>
<feature type="compositionally biased region" description="Basic and acidic residues" evidence="10">
    <location>
        <begin position="535"/>
        <end position="555"/>
    </location>
</feature>
<evidence type="ECO:0000256" key="6">
    <source>
        <dbReference type="ARBA" id="ARBA00023204"/>
    </source>
</evidence>
<keyword evidence="5 9" id="KW-0233">DNA recombination</keyword>
<feature type="region of interest" description="Disordered" evidence="10">
    <location>
        <begin position="513"/>
        <end position="568"/>
    </location>
</feature>
<evidence type="ECO:0000256" key="10">
    <source>
        <dbReference type="SAM" id="MobiDB-lite"/>
    </source>
</evidence>
<feature type="compositionally biased region" description="Basic residues" evidence="10">
    <location>
        <begin position="856"/>
        <end position="868"/>
    </location>
</feature>
<feature type="compositionally biased region" description="Basic residues" evidence="10">
    <location>
        <begin position="641"/>
        <end position="650"/>
    </location>
</feature>